<gene>
    <name evidence="8" type="primary">selA</name>
    <name evidence="11" type="ORF">SAMN04487818_11315</name>
</gene>
<protein>
    <recommendedName>
        <fullName evidence="8">L-seryl-tRNA(Sec) selenium transferase</fullName>
        <ecNumber evidence="8">2.9.1.1</ecNumber>
    </recommendedName>
    <alternativeName>
        <fullName evidence="8">Selenocysteine synthase</fullName>
        <shortName evidence="8">Sec synthase</shortName>
    </alternativeName>
    <alternativeName>
        <fullName evidence="8">Selenocysteinyl-tRNA(Sec) synthase</fullName>
    </alternativeName>
</protein>
<name>A0A1H9X607_9PSEU</name>
<dbReference type="GO" id="GO:0004125">
    <property type="term" value="F:L-seryl-tRNA(Sec) selenium transferase activity"/>
    <property type="evidence" value="ECO:0007669"/>
    <property type="project" value="UniProtKB-UniRule"/>
</dbReference>
<keyword evidence="2 8" id="KW-0963">Cytoplasm</keyword>
<dbReference type="HAMAP" id="MF_00423">
    <property type="entry name" value="SelA"/>
    <property type="match status" value="1"/>
</dbReference>
<keyword evidence="5 8" id="KW-0648">Protein biosynthesis</keyword>
<dbReference type="Proteomes" id="UP000199051">
    <property type="component" value="Unassembled WGS sequence"/>
</dbReference>
<proteinExistence type="inferred from homology"/>
<comment type="similarity">
    <text evidence="7 8">Belongs to the SelA family.</text>
</comment>
<dbReference type="AlphaFoldDB" id="A0A1H9X607"/>
<evidence type="ECO:0000259" key="10">
    <source>
        <dbReference type="Pfam" id="PF12390"/>
    </source>
</evidence>
<keyword evidence="4 8" id="KW-0663">Pyridoxal phosphate</keyword>
<dbReference type="Gene3D" id="3.40.640.10">
    <property type="entry name" value="Type I PLP-dependent aspartate aminotransferase-like (Major domain)"/>
    <property type="match status" value="1"/>
</dbReference>
<sequence>MTDPRRQVPRTDAVLAELTAEVDTHGKDPVKAAIRTAQEQVRDGLITPDQVADHARAALRAAPRPVINATGVLVHTNLGRAPLSAAARAAVQAAAGTTDVEFDLATGARRRRGQSTLDALRAAVPAAQDAHVVNNNAAALLLCAIVLAGTRDILVSRGELVEIGDGFRIPDLLRSTGAHLRGVGTTNRTTVRDYTDAITGDTGFVLKVHPSNFVVSGFTSTPGVADLAGLGVPLVVDIGSGLLTPHPALPDEPDATTVLRAGASLVTASGDKLLGGPQAGLLLGAANLIERLRRHPVARAVRVDKLTLAALEATLRGPRPPVVSALEANLDDLTRRAERLAAALSERGIDAAVVASIAVVGGGGAPGVELPSAAVSLPESYAQPLRVGPTPVVGRTERGRCLLDLRSVPETDDDALLNAVLSVG</sequence>
<comment type="function">
    <text evidence="8">Converts seryl-tRNA(Sec) to selenocysteinyl-tRNA(Sec) required for selenoprotein biosynthesis.</text>
</comment>
<dbReference type="Pfam" id="PF12390">
    <property type="entry name" value="Se-cys_synth_N"/>
    <property type="match status" value="1"/>
</dbReference>
<evidence type="ECO:0000256" key="4">
    <source>
        <dbReference type="ARBA" id="ARBA00022898"/>
    </source>
</evidence>
<dbReference type="InterPro" id="IPR025862">
    <property type="entry name" value="SelA_trans_N_dom"/>
</dbReference>
<dbReference type="InterPro" id="IPR004534">
    <property type="entry name" value="SelA_trans"/>
</dbReference>
<evidence type="ECO:0000256" key="7">
    <source>
        <dbReference type="ARBA" id="ARBA00044507"/>
    </source>
</evidence>
<feature type="domain" description="L-seryl-tRNA selenium transferase N-terminal" evidence="10">
    <location>
        <begin position="5"/>
        <end position="42"/>
    </location>
</feature>
<dbReference type="NCBIfam" id="TIGR00474">
    <property type="entry name" value="selA"/>
    <property type="match status" value="1"/>
</dbReference>
<keyword evidence="12" id="KW-1185">Reference proteome</keyword>
<dbReference type="GO" id="GO:0001717">
    <property type="term" value="P:conversion of seryl-tRNAsec to selenocys-tRNAsec"/>
    <property type="evidence" value="ECO:0007669"/>
    <property type="project" value="UniProtKB-UniRule"/>
</dbReference>
<evidence type="ECO:0000256" key="2">
    <source>
        <dbReference type="ARBA" id="ARBA00022490"/>
    </source>
</evidence>
<keyword evidence="6 8" id="KW-0711">Selenium</keyword>
<dbReference type="InterPro" id="IPR015421">
    <property type="entry name" value="PyrdxlP-dep_Trfase_major"/>
</dbReference>
<comment type="catalytic activity">
    <reaction evidence="8">
        <text>L-seryl-tRNA(Sec) + selenophosphate + H(+) = L-selenocysteinyl-tRNA(Sec) + phosphate</text>
        <dbReference type="Rhea" id="RHEA:22728"/>
        <dbReference type="Rhea" id="RHEA-COMP:9742"/>
        <dbReference type="Rhea" id="RHEA-COMP:9743"/>
        <dbReference type="ChEBI" id="CHEBI:15378"/>
        <dbReference type="ChEBI" id="CHEBI:16144"/>
        <dbReference type="ChEBI" id="CHEBI:43474"/>
        <dbReference type="ChEBI" id="CHEBI:78533"/>
        <dbReference type="ChEBI" id="CHEBI:78573"/>
        <dbReference type="EC" id="2.9.1.1"/>
    </reaction>
</comment>
<accession>A0A1H9X607</accession>
<dbReference type="EMBL" id="FOGI01000013">
    <property type="protein sequence ID" value="SES41572.1"/>
    <property type="molecule type" value="Genomic_DNA"/>
</dbReference>
<dbReference type="PANTHER" id="PTHR32328:SF0">
    <property type="entry name" value="L-SERYL-TRNA(SEC) SELENIUM TRANSFERASE"/>
    <property type="match status" value="1"/>
</dbReference>
<dbReference type="PANTHER" id="PTHR32328">
    <property type="entry name" value="L-SERYL-TRNA(SEC) SELENIUM TRANSFERASE"/>
    <property type="match status" value="1"/>
</dbReference>
<dbReference type="GO" id="GO:0005737">
    <property type="term" value="C:cytoplasm"/>
    <property type="evidence" value="ECO:0007669"/>
    <property type="project" value="UniProtKB-SubCell"/>
</dbReference>
<comment type="pathway">
    <text evidence="8">Aminoacyl-tRNA biosynthesis; selenocysteinyl-tRNA(Sec) biosynthesis; selenocysteinyl-tRNA(Sec) from L-seryl-tRNA(Sec) (bacterial route): step 1/1.</text>
</comment>
<evidence type="ECO:0000256" key="9">
    <source>
        <dbReference type="PIRSR" id="PIRSR618319-50"/>
    </source>
</evidence>
<dbReference type="InterPro" id="IPR018319">
    <property type="entry name" value="SelA-like"/>
</dbReference>
<evidence type="ECO:0000313" key="12">
    <source>
        <dbReference type="Proteomes" id="UP000199051"/>
    </source>
</evidence>
<dbReference type="InterPro" id="IPR015424">
    <property type="entry name" value="PyrdxlP-dep_Trfase"/>
</dbReference>
<evidence type="ECO:0000256" key="5">
    <source>
        <dbReference type="ARBA" id="ARBA00022917"/>
    </source>
</evidence>
<dbReference type="RefSeq" id="WP_092784631.1">
    <property type="nucleotide sequence ID" value="NZ_FOGI01000013.1"/>
</dbReference>
<dbReference type="Pfam" id="PF03841">
    <property type="entry name" value="SelA"/>
    <property type="match status" value="1"/>
</dbReference>
<comment type="subcellular location">
    <subcellularLocation>
        <location evidence="8">Cytoplasm</location>
    </subcellularLocation>
</comment>
<evidence type="ECO:0000256" key="8">
    <source>
        <dbReference type="HAMAP-Rule" id="MF_00423"/>
    </source>
</evidence>
<dbReference type="GO" id="GO:0001514">
    <property type="term" value="P:selenocysteine incorporation"/>
    <property type="evidence" value="ECO:0007669"/>
    <property type="project" value="UniProtKB-UniRule"/>
</dbReference>
<evidence type="ECO:0000256" key="6">
    <source>
        <dbReference type="ARBA" id="ARBA00023266"/>
    </source>
</evidence>
<keyword evidence="3 8" id="KW-0808">Transferase</keyword>
<reference evidence="12" key="1">
    <citation type="submission" date="2016-10" db="EMBL/GenBank/DDBJ databases">
        <authorList>
            <person name="Varghese N."/>
            <person name="Submissions S."/>
        </authorList>
    </citation>
    <scope>NUCLEOTIDE SEQUENCE [LARGE SCALE GENOMIC DNA]</scope>
    <source>
        <strain evidence="12">DSM 44260</strain>
    </source>
</reference>
<dbReference type="STRING" id="155974.SAMN04487818_11315"/>
<dbReference type="UniPathway" id="UPA00906">
    <property type="reaction ID" value="UER00896"/>
</dbReference>
<dbReference type="EC" id="2.9.1.1" evidence="8"/>
<evidence type="ECO:0000256" key="3">
    <source>
        <dbReference type="ARBA" id="ARBA00022679"/>
    </source>
</evidence>
<dbReference type="Gene3D" id="3.90.1150.180">
    <property type="match status" value="1"/>
</dbReference>
<evidence type="ECO:0000313" key="11">
    <source>
        <dbReference type="EMBL" id="SES41572.1"/>
    </source>
</evidence>
<dbReference type="SUPFAM" id="SSF53383">
    <property type="entry name" value="PLP-dependent transferases"/>
    <property type="match status" value="1"/>
</dbReference>
<evidence type="ECO:0000256" key="1">
    <source>
        <dbReference type="ARBA" id="ARBA00001933"/>
    </source>
</evidence>
<organism evidence="11 12">
    <name type="scientific">Actinokineospora terrae</name>
    <dbReference type="NCBI Taxonomy" id="155974"/>
    <lineage>
        <taxon>Bacteria</taxon>
        <taxon>Bacillati</taxon>
        <taxon>Actinomycetota</taxon>
        <taxon>Actinomycetes</taxon>
        <taxon>Pseudonocardiales</taxon>
        <taxon>Pseudonocardiaceae</taxon>
        <taxon>Actinokineospora</taxon>
    </lineage>
</organism>
<comment type="cofactor">
    <cofactor evidence="1 8 9">
        <name>pyridoxal 5'-phosphate</name>
        <dbReference type="ChEBI" id="CHEBI:597326"/>
    </cofactor>
</comment>
<feature type="modified residue" description="N6-(pyridoxal phosphate)lysine" evidence="8 9">
    <location>
        <position position="272"/>
    </location>
</feature>